<protein>
    <submittedName>
        <fullName evidence="2">Uncharacterized protein</fullName>
    </submittedName>
</protein>
<feature type="region of interest" description="Disordered" evidence="1">
    <location>
        <begin position="1"/>
        <end position="59"/>
    </location>
</feature>
<dbReference type="EMBL" id="VHII01000021">
    <property type="protein sequence ID" value="KAF1374281.1"/>
    <property type="molecule type" value="Genomic_DNA"/>
</dbReference>
<accession>A0A6A5DQE8</accession>
<proteinExistence type="predicted"/>
<feature type="compositionally biased region" description="Low complexity" evidence="1">
    <location>
        <begin position="42"/>
        <end position="58"/>
    </location>
</feature>
<reference evidence="2 3" key="1">
    <citation type="submission" date="2019-06" db="EMBL/GenBank/DDBJ databases">
        <title>A chromosome-scale genome assembly of the European perch, Perca fluviatilis.</title>
        <authorList>
            <person name="Roques C."/>
            <person name="Zahm M."/>
            <person name="Cabau C."/>
            <person name="Klopp C."/>
            <person name="Bouchez O."/>
            <person name="Donnadieu C."/>
            <person name="Kuhl H."/>
            <person name="Gislard M."/>
            <person name="Guendouz S."/>
            <person name="Journot L."/>
            <person name="Haffray P."/>
            <person name="Bestin A."/>
            <person name="Morvezen R."/>
            <person name="Feron R."/>
            <person name="Wen M."/>
            <person name="Jouanno E."/>
            <person name="Herpin A."/>
            <person name="Schartl M."/>
            <person name="Postlethwait J."/>
            <person name="Schaerlinger B."/>
            <person name="Chardard D."/>
            <person name="Lecocq T."/>
            <person name="Poncet C."/>
            <person name="Jaffrelo L."/>
            <person name="Lampietro C."/>
            <person name="Guiguen Y."/>
        </authorList>
    </citation>
    <scope>NUCLEOTIDE SEQUENCE [LARGE SCALE GENOMIC DNA]</scope>
    <source>
        <tissue evidence="2">Blood</tissue>
    </source>
</reference>
<evidence type="ECO:0000313" key="3">
    <source>
        <dbReference type="Proteomes" id="UP000465112"/>
    </source>
</evidence>
<gene>
    <name evidence="2" type="ORF">PFLUV_G00248330</name>
</gene>
<feature type="region of interest" description="Disordered" evidence="1">
    <location>
        <begin position="85"/>
        <end position="119"/>
    </location>
</feature>
<sequence length="119" mass="12998">MQHARFPPAMLEEDPMSPQRHLTLPCPVLRQQQREDGAFNQPSPATAASYSATAPPGSFNTLNRADETTHELFVVFNVVQEDGNVASKHDQKKELLHQQGQAAPSMRLHGASANAVSGR</sequence>
<evidence type="ECO:0000256" key="1">
    <source>
        <dbReference type="SAM" id="MobiDB-lite"/>
    </source>
</evidence>
<feature type="compositionally biased region" description="Basic and acidic residues" evidence="1">
    <location>
        <begin position="87"/>
        <end position="96"/>
    </location>
</feature>
<dbReference type="AlphaFoldDB" id="A0A6A5DQE8"/>
<organism evidence="2 3">
    <name type="scientific">Perca fluviatilis</name>
    <name type="common">European perch</name>
    <dbReference type="NCBI Taxonomy" id="8168"/>
    <lineage>
        <taxon>Eukaryota</taxon>
        <taxon>Metazoa</taxon>
        <taxon>Chordata</taxon>
        <taxon>Craniata</taxon>
        <taxon>Vertebrata</taxon>
        <taxon>Euteleostomi</taxon>
        <taxon>Actinopterygii</taxon>
        <taxon>Neopterygii</taxon>
        <taxon>Teleostei</taxon>
        <taxon>Neoteleostei</taxon>
        <taxon>Acanthomorphata</taxon>
        <taxon>Eupercaria</taxon>
        <taxon>Perciformes</taxon>
        <taxon>Percoidei</taxon>
        <taxon>Percidae</taxon>
        <taxon>Percinae</taxon>
        <taxon>Perca</taxon>
    </lineage>
</organism>
<evidence type="ECO:0000313" key="2">
    <source>
        <dbReference type="EMBL" id="KAF1374281.1"/>
    </source>
</evidence>
<keyword evidence="3" id="KW-1185">Reference proteome</keyword>
<dbReference type="Proteomes" id="UP000465112">
    <property type="component" value="Chromosome 21"/>
</dbReference>
<comment type="caution">
    <text evidence="2">The sequence shown here is derived from an EMBL/GenBank/DDBJ whole genome shotgun (WGS) entry which is preliminary data.</text>
</comment>
<name>A0A6A5DQE8_PERFL</name>